<proteinExistence type="predicted"/>
<protein>
    <recommendedName>
        <fullName evidence="2">Deoxyribonuclease NucA/NucB domain-containing protein</fullName>
    </recommendedName>
</protein>
<evidence type="ECO:0000259" key="2">
    <source>
        <dbReference type="Pfam" id="PF14040"/>
    </source>
</evidence>
<organism evidence="3 4">
    <name type="scientific">Streptomyces smaragdinus</name>
    <dbReference type="NCBI Taxonomy" id="2585196"/>
    <lineage>
        <taxon>Bacteria</taxon>
        <taxon>Bacillati</taxon>
        <taxon>Actinomycetota</taxon>
        <taxon>Actinomycetes</taxon>
        <taxon>Kitasatosporales</taxon>
        <taxon>Streptomycetaceae</taxon>
        <taxon>Streptomyces</taxon>
    </lineage>
</organism>
<dbReference type="InterPro" id="IPR029476">
    <property type="entry name" value="DNase_NucA_NucB"/>
</dbReference>
<dbReference type="Pfam" id="PF14040">
    <property type="entry name" value="DNase_NucA_NucB"/>
    <property type="match status" value="1"/>
</dbReference>
<dbReference type="Proteomes" id="UP000466345">
    <property type="component" value="Unassembled WGS sequence"/>
</dbReference>
<keyword evidence="4" id="KW-1185">Reference proteome</keyword>
<name>A0A7K0C911_9ACTN</name>
<reference evidence="3 4" key="1">
    <citation type="submission" date="2019-10" db="EMBL/GenBank/DDBJ databases">
        <title>Streptomyces smaragdinus sp. nov. and Streptomyces fabii sp. nov., isolated from the gut of fungus growing-termite Macrotermes natalensis.</title>
        <authorList>
            <person name="Schwitalla J."/>
            <person name="Benndorf R."/>
            <person name="Martin K."/>
            <person name="De Beer W."/>
            <person name="Kaster A.-K."/>
            <person name="Vollmers J."/>
            <person name="Poulsen M."/>
            <person name="Beemelmanns C."/>
        </authorList>
    </citation>
    <scope>NUCLEOTIDE SEQUENCE [LARGE SCALE GENOMIC DNA]</scope>
    <source>
        <strain evidence="3 4">RB5</strain>
    </source>
</reference>
<evidence type="ECO:0000313" key="3">
    <source>
        <dbReference type="EMBL" id="MQY09937.1"/>
    </source>
</evidence>
<dbReference type="AlphaFoldDB" id="A0A7K0C911"/>
<sequence>MTPRPLTAVATALAAATLLLLGSLPAQAQSSDTRTTYKVVPYVISDPALVEHPDKLVEEVKEHGDLDRLGIKPATENGPSRITGAKAARTKAAAQATPAGYVVDSSRFPRGSVPADIFDYATRDQCDDNSEAASADAGWIKNRYSYCQKHVLFMPAFECGIFPPRCRLSGTYASTNTLIGYGKTSGYESNPASSRWADFRLSVDNILTTGVFSGSGADLEASIECEGNYLDDDFPETDENACFPGLNNETEKSINEWRRDSGAHFDVISQASEPDISHGAQIGTGVFHIEYEFDLPWYFQALDTESPEGGMRFDSAVYLGPGNSRMGSVFDRAVPGMAYRLGDAAVAGVAQHIDDARTDPDSTVPPRAFKNLVGATPVAPLHRLPGSRLMPAQRARVIDNRNVSTGFCGTIGMPPQPPTGGPFDCDEYPFASTYEGAARFKYEPADQQAQFRDQFSVRWVNRTVNREAGARLGRWYGVDRILDHEEFFLPIQP</sequence>
<accession>A0A7K0C911</accession>
<dbReference type="OrthoDB" id="2751008at2"/>
<evidence type="ECO:0000256" key="1">
    <source>
        <dbReference type="SAM" id="SignalP"/>
    </source>
</evidence>
<feature type="chain" id="PRO_5029772661" description="Deoxyribonuclease NucA/NucB domain-containing protein" evidence="1">
    <location>
        <begin position="29"/>
        <end position="493"/>
    </location>
</feature>
<comment type="caution">
    <text evidence="3">The sequence shown here is derived from an EMBL/GenBank/DDBJ whole genome shotgun (WGS) entry which is preliminary data.</text>
</comment>
<dbReference type="EMBL" id="WEGJ01000001">
    <property type="protein sequence ID" value="MQY09937.1"/>
    <property type="molecule type" value="Genomic_DNA"/>
</dbReference>
<keyword evidence="1" id="KW-0732">Signal</keyword>
<dbReference type="RefSeq" id="WP_153449340.1">
    <property type="nucleotide sequence ID" value="NZ_WEGJ01000001.1"/>
</dbReference>
<gene>
    <name evidence="3" type="ORF">SRB5_00400</name>
</gene>
<feature type="domain" description="Deoxyribonuclease NucA/NucB" evidence="2">
    <location>
        <begin position="423"/>
        <end position="487"/>
    </location>
</feature>
<feature type="signal peptide" evidence="1">
    <location>
        <begin position="1"/>
        <end position="28"/>
    </location>
</feature>
<evidence type="ECO:0000313" key="4">
    <source>
        <dbReference type="Proteomes" id="UP000466345"/>
    </source>
</evidence>